<comment type="caution">
    <text evidence="1">The sequence shown here is derived from an EMBL/GenBank/DDBJ whole genome shotgun (WGS) entry which is preliminary data.</text>
</comment>
<dbReference type="EMBL" id="JAGPXC010000010">
    <property type="protein sequence ID" value="KAH6645957.1"/>
    <property type="molecule type" value="Genomic_DNA"/>
</dbReference>
<evidence type="ECO:0000313" key="1">
    <source>
        <dbReference type="EMBL" id="KAH6645957.1"/>
    </source>
</evidence>
<dbReference type="GeneID" id="70138427"/>
<keyword evidence="2" id="KW-1185">Reference proteome</keyword>
<dbReference type="PROSITE" id="PS51257">
    <property type="entry name" value="PROKAR_LIPOPROTEIN"/>
    <property type="match status" value="1"/>
</dbReference>
<evidence type="ECO:0000313" key="2">
    <source>
        <dbReference type="Proteomes" id="UP000758603"/>
    </source>
</evidence>
<accession>A0A9P8RHI4</accession>
<protein>
    <submittedName>
        <fullName evidence="1">Uncharacterized protein</fullName>
    </submittedName>
</protein>
<dbReference type="RefSeq" id="XP_045952471.1">
    <property type="nucleotide sequence ID" value="XM_046109536.1"/>
</dbReference>
<dbReference type="Proteomes" id="UP000758603">
    <property type="component" value="Unassembled WGS sequence"/>
</dbReference>
<dbReference type="AlphaFoldDB" id="A0A9P8RHI4"/>
<reference evidence="1" key="1">
    <citation type="journal article" date="2021" name="Nat. Commun.">
        <title>Genetic determinants of endophytism in the Arabidopsis root mycobiome.</title>
        <authorList>
            <person name="Mesny F."/>
            <person name="Miyauchi S."/>
            <person name="Thiergart T."/>
            <person name="Pickel B."/>
            <person name="Atanasova L."/>
            <person name="Karlsson M."/>
            <person name="Huettel B."/>
            <person name="Barry K.W."/>
            <person name="Haridas S."/>
            <person name="Chen C."/>
            <person name="Bauer D."/>
            <person name="Andreopoulos W."/>
            <person name="Pangilinan J."/>
            <person name="LaButti K."/>
            <person name="Riley R."/>
            <person name="Lipzen A."/>
            <person name="Clum A."/>
            <person name="Drula E."/>
            <person name="Henrissat B."/>
            <person name="Kohler A."/>
            <person name="Grigoriev I.V."/>
            <person name="Martin F.M."/>
            <person name="Hacquard S."/>
        </authorList>
    </citation>
    <scope>NUCLEOTIDE SEQUENCE</scope>
    <source>
        <strain evidence="1">MPI-SDFR-AT-0073</strain>
    </source>
</reference>
<sequence>MRPWMNRSEDSSPDSRALDNIPKCPSPSITIAFGCVDPSLTLLAPSLFLISLTAYELRTNVKFLTDEPLAAADVANATMASLAFLWFSLLQVRYVFEWVIIFKTTEVF</sequence>
<gene>
    <name evidence="1" type="ORF">BKA67DRAFT_90384</name>
</gene>
<proteinExistence type="predicted"/>
<organism evidence="1 2">
    <name type="scientific">Truncatella angustata</name>
    <dbReference type="NCBI Taxonomy" id="152316"/>
    <lineage>
        <taxon>Eukaryota</taxon>
        <taxon>Fungi</taxon>
        <taxon>Dikarya</taxon>
        <taxon>Ascomycota</taxon>
        <taxon>Pezizomycotina</taxon>
        <taxon>Sordariomycetes</taxon>
        <taxon>Xylariomycetidae</taxon>
        <taxon>Amphisphaeriales</taxon>
        <taxon>Sporocadaceae</taxon>
        <taxon>Truncatella</taxon>
    </lineage>
</organism>
<name>A0A9P8RHI4_9PEZI</name>